<evidence type="ECO:0000259" key="1">
    <source>
        <dbReference type="Pfam" id="PF05170"/>
    </source>
</evidence>
<feature type="domain" description="AsmA" evidence="1">
    <location>
        <begin position="1"/>
        <end position="651"/>
    </location>
</feature>
<proteinExistence type="predicted"/>
<accession>W1N7X3</accession>
<dbReference type="KEGG" id="hhu:AR456_19025"/>
<dbReference type="RefSeq" id="WP_021819013.1">
    <property type="nucleotide sequence ID" value="NZ_AVBC01000030.1"/>
</dbReference>
<comment type="caution">
    <text evidence="2">The sequence shown here is derived from an EMBL/GenBank/DDBJ whole genome shotgun (WGS) entry which is preliminary data.</text>
</comment>
<dbReference type="InterPro" id="IPR007844">
    <property type="entry name" value="AsmA"/>
</dbReference>
<dbReference type="eggNOG" id="COG2982">
    <property type="taxonomic scope" value="Bacteria"/>
</dbReference>
<organism evidence="2 3">
    <name type="scientific">Halomonas huangheensis</name>
    <dbReference type="NCBI Taxonomy" id="1178482"/>
    <lineage>
        <taxon>Bacteria</taxon>
        <taxon>Pseudomonadati</taxon>
        <taxon>Pseudomonadota</taxon>
        <taxon>Gammaproteobacteria</taxon>
        <taxon>Oceanospirillales</taxon>
        <taxon>Halomonadaceae</taxon>
        <taxon>Halomonas</taxon>
    </lineage>
</organism>
<dbReference type="GO" id="GO:0090313">
    <property type="term" value="P:regulation of protein targeting to membrane"/>
    <property type="evidence" value="ECO:0007669"/>
    <property type="project" value="TreeGrafter"/>
</dbReference>
<dbReference type="EMBL" id="AVBC01000030">
    <property type="protein sequence ID" value="ERL51286.1"/>
    <property type="molecule type" value="Genomic_DNA"/>
</dbReference>
<dbReference type="GO" id="GO:0005886">
    <property type="term" value="C:plasma membrane"/>
    <property type="evidence" value="ECO:0007669"/>
    <property type="project" value="TreeGrafter"/>
</dbReference>
<dbReference type="PANTHER" id="PTHR30441:SF4">
    <property type="entry name" value="PROTEIN ASMA"/>
    <property type="match status" value="1"/>
</dbReference>
<dbReference type="PANTHER" id="PTHR30441">
    <property type="entry name" value="DUF748 DOMAIN-CONTAINING PROTEIN"/>
    <property type="match status" value="1"/>
</dbReference>
<dbReference type="InterPro" id="IPR052894">
    <property type="entry name" value="AsmA-related"/>
</dbReference>
<evidence type="ECO:0000313" key="3">
    <source>
        <dbReference type="Proteomes" id="UP000019113"/>
    </source>
</evidence>
<dbReference type="OrthoDB" id="9766390at2"/>
<evidence type="ECO:0000313" key="2">
    <source>
        <dbReference type="EMBL" id="ERL51286.1"/>
    </source>
</evidence>
<gene>
    <name evidence="2" type="ORF">BJB45_21510</name>
</gene>
<reference evidence="2 3" key="1">
    <citation type="submission" date="2013-08" db="EMBL/GenBank/DDBJ databases">
        <title>draft genome of Halomonas huanghegensis, strain BJGMM-B45T.</title>
        <authorList>
            <person name="Miao C."/>
            <person name="Wan Y."/>
            <person name="Jin W."/>
        </authorList>
    </citation>
    <scope>NUCLEOTIDE SEQUENCE [LARGE SCALE GENOMIC DNA]</scope>
    <source>
        <strain evidence="2 3">BJGMM-B45</strain>
    </source>
</reference>
<protein>
    <recommendedName>
        <fullName evidence="1">AsmA domain-containing protein</fullName>
    </recommendedName>
</protein>
<dbReference type="Proteomes" id="UP000019113">
    <property type="component" value="Unassembled WGS sequence"/>
</dbReference>
<dbReference type="STRING" id="1178482.AR456_19025"/>
<name>W1N7X3_9GAMM</name>
<keyword evidence="3" id="KW-1185">Reference proteome</keyword>
<dbReference type="AlphaFoldDB" id="W1N7X3"/>
<sequence>MKRLVRTLLAVVGVLALVTVGAVVYVTTFFNPEDLKPRLVEVVKEHTGLELALEGALSWSFYPRIGVSVAEAEAWLPEQPDDAVPFASFGHASVSLAFTPLLKGEIAIDGLTLDGVSLNLVRNADGEGNWESLLERLEGRGPDAEKALAPASAGPNLDDSGGLSVALNIASVEATNSTLRLVDHQADQEWLAESLKVSGSNVNPATAFPLSATFSLKRFDKLEGDRVTALHSDIKFNSQVQLGLADQRHVLSKMVLETNTQMAGISESQQATLSSDELVLDLTQQRLHMAPSKLDVSLLDPRIGDKRLPLSLGFELESSLADHTAQLRDVTLTGPDSLSLKGNLTLRELATAPQYEGQLRLEQMSLRPWLDRLHVLPSMAGTSSLSDVSLTTPVSGDLEQLRLDGLTLVLDDSTFSGNAGARFDGQRVDIALEGDQLDLDQYLPSDDAQKASASLPGITAAVAQEEAPALLPASWLAQLDETVALKLSELTLGGQQFQDVALELQGEDGKHRLSSFDAGFHEGRLQADGQLDASTSPMEWQLAPRVQGVRLDALLVSLGEDPAPMVGSLDAQGDLTSHGNSRDALLNNLNGTIDAKVNDGSIPGNNISQQLCSVVARFEGEQATREWAEDTRFDEIRGTFQIRDGVAHNEDLLITLPGIEMTGEGRLELATRAFEAKGAARFLDTADAACKVNPRLQRVAFPARCEGSLDSDSSEWCSFDVRAFSRNLSELAGDEARGQLQEEVDERLGKEINKHLGDEAGEELRDALRGLFN</sequence>
<dbReference type="PATRIC" id="fig|1178482.3.peg.2055"/>
<dbReference type="Pfam" id="PF05170">
    <property type="entry name" value="AsmA"/>
    <property type="match status" value="1"/>
</dbReference>